<dbReference type="Proteomes" id="UP000412311">
    <property type="component" value="Unassembled WGS sequence"/>
</dbReference>
<proteinExistence type="predicted"/>
<evidence type="ECO:0000313" key="3">
    <source>
        <dbReference type="Proteomes" id="UP000412311"/>
    </source>
</evidence>
<sequence length="72" mass="8216">MLIYSNSTASGQPKPKRRAHKDKFDPVAVVTEAARVGDSRFQHFVENGKLQRSPQSQKARPAIRREWQEPSL</sequence>
<reference evidence="2 3" key="1">
    <citation type="submission" date="2019-09" db="EMBL/GenBank/DDBJ databases">
        <authorList>
            <person name="Chandra G."/>
            <person name="Truman W A."/>
        </authorList>
    </citation>
    <scope>NUCLEOTIDE SEQUENCE [LARGE SCALE GENOMIC DNA]</scope>
    <source>
        <strain evidence="2">PS925</strain>
    </source>
</reference>
<dbReference type="AlphaFoldDB" id="A0A5E7V408"/>
<name>A0A5E7V408_PSEFL</name>
<feature type="compositionally biased region" description="Polar residues" evidence="1">
    <location>
        <begin position="1"/>
        <end position="11"/>
    </location>
</feature>
<gene>
    <name evidence="2" type="ORF">PS925_04479</name>
</gene>
<feature type="region of interest" description="Disordered" evidence="1">
    <location>
        <begin position="46"/>
        <end position="72"/>
    </location>
</feature>
<feature type="region of interest" description="Disordered" evidence="1">
    <location>
        <begin position="1"/>
        <end position="24"/>
    </location>
</feature>
<dbReference type="RefSeq" id="WP_150794871.1">
    <property type="nucleotide sequence ID" value="NZ_CABVJG010000014.1"/>
</dbReference>
<protein>
    <submittedName>
        <fullName evidence="2">Uncharacterized protein</fullName>
    </submittedName>
</protein>
<dbReference type="EMBL" id="CABVJG010000014">
    <property type="protein sequence ID" value="VVQ18702.1"/>
    <property type="molecule type" value="Genomic_DNA"/>
</dbReference>
<evidence type="ECO:0000256" key="1">
    <source>
        <dbReference type="SAM" id="MobiDB-lite"/>
    </source>
</evidence>
<evidence type="ECO:0000313" key="2">
    <source>
        <dbReference type="EMBL" id="VVQ18702.1"/>
    </source>
</evidence>
<organism evidence="2 3">
    <name type="scientific">Pseudomonas fluorescens</name>
    <dbReference type="NCBI Taxonomy" id="294"/>
    <lineage>
        <taxon>Bacteria</taxon>
        <taxon>Pseudomonadati</taxon>
        <taxon>Pseudomonadota</taxon>
        <taxon>Gammaproteobacteria</taxon>
        <taxon>Pseudomonadales</taxon>
        <taxon>Pseudomonadaceae</taxon>
        <taxon>Pseudomonas</taxon>
    </lineage>
</organism>
<accession>A0A5E7V408</accession>
<feature type="compositionally biased region" description="Basic and acidic residues" evidence="1">
    <location>
        <begin position="63"/>
        <end position="72"/>
    </location>
</feature>